<dbReference type="PANTHER" id="PTHR11439:SF515">
    <property type="entry name" value="GAG-POL POLYPROTEIN"/>
    <property type="match status" value="1"/>
</dbReference>
<name>A0A392V4A4_9FABA</name>
<keyword evidence="2" id="KW-1185">Reference proteome</keyword>
<dbReference type="EMBL" id="LXQA011059888">
    <property type="protein sequence ID" value="MCI83138.1"/>
    <property type="molecule type" value="Genomic_DNA"/>
</dbReference>
<proteinExistence type="predicted"/>
<comment type="caution">
    <text evidence="1">The sequence shown here is derived from an EMBL/GenBank/DDBJ whole genome shotgun (WGS) entry which is preliminary data.</text>
</comment>
<reference evidence="1 2" key="1">
    <citation type="journal article" date="2018" name="Front. Plant Sci.">
        <title>Red Clover (Trifolium pratense) and Zigzag Clover (T. medium) - A Picture of Genomic Similarities and Differences.</title>
        <authorList>
            <person name="Dluhosova J."/>
            <person name="Istvanek J."/>
            <person name="Nedelnik J."/>
            <person name="Repkova J."/>
        </authorList>
    </citation>
    <scope>NUCLEOTIDE SEQUENCE [LARGE SCALE GENOMIC DNA]</scope>
    <source>
        <strain evidence="2">cv. 10/8</strain>
        <tissue evidence="1">Leaf</tissue>
    </source>
</reference>
<dbReference type="PANTHER" id="PTHR11439">
    <property type="entry name" value="GAG-POL-RELATED RETROTRANSPOSON"/>
    <property type="match status" value="1"/>
</dbReference>
<accession>A0A392V4A4</accession>
<feature type="non-terminal residue" evidence="1">
    <location>
        <position position="41"/>
    </location>
</feature>
<organism evidence="1 2">
    <name type="scientific">Trifolium medium</name>
    <dbReference type="NCBI Taxonomy" id="97028"/>
    <lineage>
        <taxon>Eukaryota</taxon>
        <taxon>Viridiplantae</taxon>
        <taxon>Streptophyta</taxon>
        <taxon>Embryophyta</taxon>
        <taxon>Tracheophyta</taxon>
        <taxon>Spermatophyta</taxon>
        <taxon>Magnoliopsida</taxon>
        <taxon>eudicotyledons</taxon>
        <taxon>Gunneridae</taxon>
        <taxon>Pentapetalae</taxon>
        <taxon>rosids</taxon>
        <taxon>fabids</taxon>
        <taxon>Fabales</taxon>
        <taxon>Fabaceae</taxon>
        <taxon>Papilionoideae</taxon>
        <taxon>50 kb inversion clade</taxon>
        <taxon>NPAAA clade</taxon>
        <taxon>Hologalegina</taxon>
        <taxon>IRL clade</taxon>
        <taxon>Trifolieae</taxon>
        <taxon>Trifolium</taxon>
    </lineage>
</organism>
<sequence length="41" mass="4695">MVGCLRYASNSRPDICHSVGMVSRFMQNPKLTHMQAVKRIM</sequence>
<protein>
    <submittedName>
        <fullName evidence="1">Copia protein</fullName>
    </submittedName>
</protein>
<dbReference type="AlphaFoldDB" id="A0A392V4A4"/>
<evidence type="ECO:0000313" key="2">
    <source>
        <dbReference type="Proteomes" id="UP000265520"/>
    </source>
</evidence>
<dbReference type="Proteomes" id="UP000265520">
    <property type="component" value="Unassembled WGS sequence"/>
</dbReference>
<evidence type="ECO:0000313" key="1">
    <source>
        <dbReference type="EMBL" id="MCI83138.1"/>
    </source>
</evidence>